<evidence type="ECO:0000256" key="1">
    <source>
        <dbReference type="ARBA" id="ARBA00004123"/>
    </source>
</evidence>
<keyword evidence="7" id="KW-1185">Reference proteome</keyword>
<evidence type="ECO:0000256" key="2">
    <source>
        <dbReference type="ARBA" id="ARBA00023015"/>
    </source>
</evidence>
<dbReference type="GO" id="GO:0005634">
    <property type="term" value="C:nucleus"/>
    <property type="evidence" value="ECO:0007669"/>
    <property type="project" value="UniProtKB-SubCell"/>
</dbReference>
<proteinExistence type="predicted"/>
<dbReference type="AlphaFoldDB" id="A0AAV0CWB9"/>
<protein>
    <submittedName>
        <fullName evidence="6">Uncharacterized protein</fullName>
    </submittedName>
</protein>
<evidence type="ECO:0000313" key="7">
    <source>
        <dbReference type="Proteomes" id="UP001152523"/>
    </source>
</evidence>
<dbReference type="SUPFAM" id="SSF101936">
    <property type="entry name" value="DNA-binding pseudobarrel domain"/>
    <property type="match status" value="1"/>
</dbReference>
<dbReference type="Proteomes" id="UP001152523">
    <property type="component" value="Unassembled WGS sequence"/>
</dbReference>
<evidence type="ECO:0000256" key="4">
    <source>
        <dbReference type="ARBA" id="ARBA00023163"/>
    </source>
</evidence>
<name>A0AAV0CWB9_9ASTE</name>
<gene>
    <name evidence="6" type="ORF">CEPIT_LOCUS8756</name>
</gene>
<keyword evidence="4" id="KW-0804">Transcription</keyword>
<sequence>MHMHLFEHICPYARLLYGTTSWNVKVDDCSFSEGFVELFIQNNIEFGAYALLRHVGNFTFEVLMFDRQGFSLNLAGKPTGVSNTLHSPDDFLVYVECSFKDYSYRKLYCYPSFLYVPKETSKQCCEPVKVS</sequence>
<keyword evidence="2" id="KW-0805">Transcription regulation</keyword>
<accession>A0AAV0CWB9</accession>
<evidence type="ECO:0000256" key="5">
    <source>
        <dbReference type="ARBA" id="ARBA00023242"/>
    </source>
</evidence>
<keyword evidence="5" id="KW-0539">Nucleus</keyword>
<organism evidence="6 7">
    <name type="scientific">Cuscuta epithymum</name>
    <dbReference type="NCBI Taxonomy" id="186058"/>
    <lineage>
        <taxon>Eukaryota</taxon>
        <taxon>Viridiplantae</taxon>
        <taxon>Streptophyta</taxon>
        <taxon>Embryophyta</taxon>
        <taxon>Tracheophyta</taxon>
        <taxon>Spermatophyta</taxon>
        <taxon>Magnoliopsida</taxon>
        <taxon>eudicotyledons</taxon>
        <taxon>Gunneridae</taxon>
        <taxon>Pentapetalae</taxon>
        <taxon>asterids</taxon>
        <taxon>lamiids</taxon>
        <taxon>Solanales</taxon>
        <taxon>Convolvulaceae</taxon>
        <taxon>Cuscuteae</taxon>
        <taxon>Cuscuta</taxon>
        <taxon>Cuscuta subgen. Cuscuta</taxon>
    </lineage>
</organism>
<dbReference type="EMBL" id="CAMAPF010000045">
    <property type="protein sequence ID" value="CAH9083985.1"/>
    <property type="molecule type" value="Genomic_DNA"/>
</dbReference>
<reference evidence="6" key="1">
    <citation type="submission" date="2022-07" db="EMBL/GenBank/DDBJ databases">
        <authorList>
            <person name="Macas J."/>
            <person name="Novak P."/>
            <person name="Neumann P."/>
        </authorList>
    </citation>
    <scope>NUCLEOTIDE SEQUENCE</scope>
</reference>
<keyword evidence="3" id="KW-0238">DNA-binding</keyword>
<evidence type="ECO:0000313" key="6">
    <source>
        <dbReference type="EMBL" id="CAH9083985.1"/>
    </source>
</evidence>
<dbReference type="InterPro" id="IPR015300">
    <property type="entry name" value="DNA-bd_pseudobarrel_sf"/>
</dbReference>
<dbReference type="GO" id="GO:0003677">
    <property type="term" value="F:DNA binding"/>
    <property type="evidence" value="ECO:0007669"/>
    <property type="project" value="UniProtKB-KW"/>
</dbReference>
<evidence type="ECO:0000256" key="3">
    <source>
        <dbReference type="ARBA" id="ARBA00023125"/>
    </source>
</evidence>
<comment type="subcellular location">
    <subcellularLocation>
        <location evidence="1">Nucleus</location>
    </subcellularLocation>
</comment>
<comment type="caution">
    <text evidence="6">The sequence shown here is derived from an EMBL/GenBank/DDBJ whole genome shotgun (WGS) entry which is preliminary data.</text>
</comment>